<dbReference type="Proteomes" id="UP000238390">
    <property type="component" value="Chromosome"/>
</dbReference>
<dbReference type="AlphaFoldDB" id="A0A0A8RA91"/>
<accession>A0A0A8RA91</accession>
<protein>
    <submittedName>
        <fullName evidence="1">Uncharacterized protein</fullName>
    </submittedName>
</protein>
<reference evidence="1 2" key="1">
    <citation type="submission" date="2018-02" db="EMBL/GenBank/DDBJ databases">
        <title>FDA/CDC Antimicrobial Resistant Isolate Bank Genome Sequencing.</title>
        <authorList>
            <person name="Benahmed F.H."/>
            <person name="Lutgring J.D."/>
            <person name="Yoo B."/>
            <person name="Machado M."/>
            <person name="Brown A."/>
            <person name="McAllister G."/>
            <person name="Perry A."/>
            <person name="Halpin A.L."/>
            <person name="Vavikolanu K."/>
            <person name="Ott S."/>
            <person name="Zhao X."/>
            <person name="Tallon L.J."/>
            <person name="Sadzewicz L."/>
            <person name="Aluvathingal J."/>
            <person name="Nadendla S."/>
            <person name="Voskania-kordi A."/>
            <person name="Simonyan V."/>
            <person name="Patel J."/>
            <person name="Shawar R.M."/>
        </authorList>
    </citation>
    <scope>NUCLEOTIDE SEQUENCE [LARGE SCALE GENOMIC DNA]</scope>
    <source>
        <strain evidence="1 2">AR_0356</strain>
    </source>
</reference>
<organism evidence="1 2">
    <name type="scientific">Pseudomonas paraeruginosa</name>
    <dbReference type="NCBI Taxonomy" id="2994495"/>
    <lineage>
        <taxon>Bacteria</taxon>
        <taxon>Pseudomonadati</taxon>
        <taxon>Pseudomonadota</taxon>
        <taxon>Gammaproteobacteria</taxon>
        <taxon>Pseudomonadales</taxon>
        <taxon>Pseudomonadaceae</taxon>
        <taxon>Pseudomonas</taxon>
    </lineage>
</organism>
<dbReference type="RefSeq" id="WP_003119039.1">
    <property type="nucleotide sequence ID" value="NZ_CP027169.1"/>
</dbReference>
<name>A0A0A8RA91_9PSED</name>
<evidence type="ECO:0000313" key="1">
    <source>
        <dbReference type="EMBL" id="AVK03342.1"/>
    </source>
</evidence>
<sequence>MSKVAHQSDPVMLNEQSFEQFGSDQVAYKIWCSIDTAFELLGQFDPPVVAEVALNIADIQFEIIKARFALMVLVKRLCGWRPEDIDEVLAERLMEKLLQARELSE</sequence>
<dbReference type="EMBL" id="CP027169">
    <property type="protein sequence ID" value="AVK03342.1"/>
    <property type="molecule type" value="Genomic_DNA"/>
</dbReference>
<keyword evidence="2" id="KW-1185">Reference proteome</keyword>
<evidence type="ECO:0000313" key="2">
    <source>
        <dbReference type="Proteomes" id="UP000238390"/>
    </source>
</evidence>
<proteinExistence type="predicted"/>
<gene>
    <name evidence="1" type="ORF">CSB93_3224</name>
</gene>